<sequence>MGTLSAFATGVFFAATVLAPVVFFAVVFPAARRVAAVLPAVAFFVVFFAVFPAAAFFFVVAAAVFPAGLSVAVFFPEPLFAGVSPFAAASPAGCAFFDAFFDAPRPEDVAFFSDADLRGAAPPVVAAFCVDFFAAAALLAADPLATMAAAPSHIVILLAKRDRNDKSTASAPQRGRAGLQPLCPARPCENRPDPALGGPYTGCSERR</sequence>
<feature type="transmembrane region" description="Helical" evidence="2">
    <location>
        <begin position="40"/>
        <end position="65"/>
    </location>
</feature>
<feature type="region of interest" description="Disordered" evidence="1">
    <location>
        <begin position="166"/>
        <end position="207"/>
    </location>
</feature>
<reference evidence="4" key="1">
    <citation type="journal article" date="2019" name="Int. J. Syst. Evol. Microbiol.">
        <title>The Global Catalogue of Microorganisms (GCM) 10K type strain sequencing project: providing services to taxonomists for standard genome sequencing and annotation.</title>
        <authorList>
            <consortium name="The Broad Institute Genomics Platform"/>
            <consortium name="The Broad Institute Genome Sequencing Center for Infectious Disease"/>
            <person name="Wu L."/>
            <person name="Ma J."/>
        </authorList>
    </citation>
    <scope>NUCLEOTIDE SEQUENCE [LARGE SCALE GENOMIC DNA]</scope>
    <source>
        <strain evidence="4">CGMCC 4.7178</strain>
    </source>
</reference>
<evidence type="ECO:0000313" key="4">
    <source>
        <dbReference type="Proteomes" id="UP000631535"/>
    </source>
</evidence>
<proteinExistence type="predicted"/>
<keyword evidence="2" id="KW-0472">Membrane</keyword>
<evidence type="ECO:0000256" key="2">
    <source>
        <dbReference type="SAM" id="Phobius"/>
    </source>
</evidence>
<evidence type="ECO:0000313" key="3">
    <source>
        <dbReference type="EMBL" id="GGO57761.1"/>
    </source>
</evidence>
<keyword evidence="2" id="KW-0812">Transmembrane</keyword>
<name>A0ABQ2MS42_9ACTN</name>
<gene>
    <name evidence="3" type="ORF">GCM10012287_54390</name>
</gene>
<dbReference type="Proteomes" id="UP000631535">
    <property type="component" value="Unassembled WGS sequence"/>
</dbReference>
<feature type="transmembrane region" description="Helical" evidence="2">
    <location>
        <begin position="6"/>
        <end position="28"/>
    </location>
</feature>
<organism evidence="3 4">
    <name type="scientific">Streptomyces daqingensis</name>
    <dbReference type="NCBI Taxonomy" id="1472640"/>
    <lineage>
        <taxon>Bacteria</taxon>
        <taxon>Bacillati</taxon>
        <taxon>Actinomycetota</taxon>
        <taxon>Actinomycetes</taxon>
        <taxon>Kitasatosporales</taxon>
        <taxon>Streptomycetaceae</taxon>
        <taxon>Streptomyces</taxon>
    </lineage>
</organism>
<accession>A0ABQ2MS42</accession>
<protein>
    <submittedName>
        <fullName evidence="3">Uncharacterized protein</fullName>
    </submittedName>
</protein>
<dbReference type="EMBL" id="BMMP01000026">
    <property type="protein sequence ID" value="GGO57761.1"/>
    <property type="molecule type" value="Genomic_DNA"/>
</dbReference>
<keyword evidence="4" id="KW-1185">Reference proteome</keyword>
<keyword evidence="2" id="KW-1133">Transmembrane helix</keyword>
<evidence type="ECO:0000256" key="1">
    <source>
        <dbReference type="SAM" id="MobiDB-lite"/>
    </source>
</evidence>
<comment type="caution">
    <text evidence="3">The sequence shown here is derived from an EMBL/GenBank/DDBJ whole genome shotgun (WGS) entry which is preliminary data.</text>
</comment>